<keyword evidence="1" id="KW-0614">Plasmid</keyword>
<protein>
    <submittedName>
        <fullName evidence="1">Uncharacterized protein</fullName>
    </submittedName>
</protein>
<sequence length="52" mass="5830">MTDIITVALSKLDADPRNVRKTYSAEGIEALAAMSSPHLLRRFLRFSDRHGT</sequence>
<accession>A0ABY8TE63</accession>
<evidence type="ECO:0000313" key="1">
    <source>
        <dbReference type="EMBL" id="WHS96049.1"/>
    </source>
</evidence>
<gene>
    <name evidence="1" type="ORF">PZL22_004878</name>
</gene>
<proteinExistence type="predicted"/>
<evidence type="ECO:0000313" key="2">
    <source>
        <dbReference type="Proteomes" id="UP001233264"/>
    </source>
</evidence>
<dbReference type="EMBL" id="CP120366">
    <property type="protein sequence ID" value="WHS96049.1"/>
    <property type="molecule type" value="Genomic_DNA"/>
</dbReference>
<keyword evidence="2" id="KW-1185">Reference proteome</keyword>
<name>A0ABY8TE63_9HYPH</name>
<dbReference type="RefSeq" id="WP_164820653.1">
    <property type="nucleotide sequence ID" value="NZ_CP120366.1"/>
</dbReference>
<dbReference type="Proteomes" id="UP001233264">
    <property type="component" value="Plasmid pSkuCCBAU71714a"/>
</dbReference>
<geneLocation type="plasmid" evidence="1 2">
    <name>pSkuCCBAU71714a</name>
</geneLocation>
<reference evidence="1 2" key="1">
    <citation type="submission" date="2023-03" db="EMBL/GenBank/DDBJ databases">
        <authorList>
            <person name="Menendez E."/>
            <person name="Kaur S."/>
            <person name="Flores-Felix J.D."/>
            <person name="diCenzo G.C."/>
            <person name="Peix A."/>
            <person name="Velazquez E."/>
        </authorList>
    </citation>
    <scope>NUCLEOTIDE SEQUENCE [LARGE SCALE GENOMIC DNA]</scope>
    <source>
        <strain evidence="1 2">CCBAU 71714</strain>
        <plasmid evidence="1 2">pSkuCCBAU71714a</plasmid>
    </source>
</reference>
<organism evidence="1 2">
    <name type="scientific">Sinorhizobium kummerowiae</name>
    <dbReference type="NCBI Taxonomy" id="158892"/>
    <lineage>
        <taxon>Bacteria</taxon>
        <taxon>Pseudomonadati</taxon>
        <taxon>Pseudomonadota</taxon>
        <taxon>Alphaproteobacteria</taxon>
        <taxon>Hyphomicrobiales</taxon>
        <taxon>Rhizobiaceae</taxon>
        <taxon>Sinorhizobium/Ensifer group</taxon>
        <taxon>Sinorhizobium</taxon>
    </lineage>
</organism>